<dbReference type="FunFam" id="3.30.40.10:FF:000441">
    <property type="entry name" value="Neuralized, isoform B"/>
    <property type="match status" value="1"/>
</dbReference>
<evidence type="ECO:0000256" key="7">
    <source>
        <dbReference type="ARBA" id="ARBA00023125"/>
    </source>
</evidence>
<dbReference type="InterPro" id="IPR037962">
    <property type="entry name" value="Neuralized"/>
</dbReference>
<dbReference type="PANTHER" id="PTHR12429:SF6">
    <property type="entry name" value="PROTEIN NEURALIZED"/>
    <property type="match status" value="1"/>
</dbReference>
<protein>
    <recommendedName>
        <fullName evidence="10">Protein neuralized</fullName>
    </recommendedName>
</protein>
<dbReference type="SMART" id="SM00588">
    <property type="entry name" value="NEUZ"/>
    <property type="match status" value="2"/>
</dbReference>
<feature type="domain" description="NHR" evidence="13">
    <location>
        <begin position="45"/>
        <end position="199"/>
    </location>
</feature>
<dbReference type="PROSITE" id="PS50089">
    <property type="entry name" value="ZF_RING_2"/>
    <property type="match status" value="1"/>
</dbReference>
<dbReference type="InterPro" id="IPR001841">
    <property type="entry name" value="Znf_RING"/>
</dbReference>
<dbReference type="Proteomes" id="UP000494040">
    <property type="component" value="Unassembled WGS sequence"/>
</dbReference>
<evidence type="ECO:0000259" key="12">
    <source>
        <dbReference type="PROSITE" id="PS50089"/>
    </source>
</evidence>
<sequence length="578" mass="63441">MGVTSAFDIKPPSSKMKMFKKVKKRLGLAGKGESSANNATNNLPPLLFHRVHGDNVRISRDGTVARRTESFCKGVCFSARPVKIAEKICLRIVDVSDSWSGVVRFGFTSNDPSGLQYNLPKYACPDLTNKPGYWAKALSERMCERDSTLFYYLTAAGDVHFGINGEEKGVFFSGVETRGQLWAMVDIYGNTTAIELLDPREQLNNSRRLAVEEDPARFIVPQMSSMSIQTSPQIAVEAPSVEPTPPPLRYQNPSTKFSPLPFHRTRGKNIRLSNDRCIATRYATEFAQGYVFTARPIQLGEKIVVQVLATDHMYLGALALGLTSCDPAHLSPHDLPDDADLLLDRREYWVVNKDVAGGPRRGDELAFCITTSGEVQMSKNGGQPISLMHIDQSQTLWAFLDIYGSTKKIRILGSIPHSSQSCSPPRAVQPVPSNSVVQTPERCRPVTVATAPGVGGGTLLVVNLPPPTGTNSSAYSGNHHQTAHISYSPTYVEPVSGTSYSTIDSSEGIREWAENSITVSQSSDCSVCYERIVDSVLYTCGHMCMCYECSVQQWRGKGGGHCPLCRAVIRDVIRTFRS</sequence>
<reference evidence="14" key="1">
    <citation type="submission" date="2022-01" db="UniProtKB">
        <authorList>
            <consortium name="EnsemblMetazoa"/>
        </authorList>
    </citation>
    <scope>IDENTIFICATION</scope>
</reference>
<keyword evidence="8" id="KW-0539">Nucleus</keyword>
<dbReference type="PANTHER" id="PTHR12429">
    <property type="entry name" value="NEURALIZED"/>
    <property type="match status" value="1"/>
</dbReference>
<evidence type="ECO:0000256" key="4">
    <source>
        <dbReference type="ARBA" id="ARBA00022737"/>
    </source>
</evidence>
<dbReference type="SMART" id="SM00184">
    <property type="entry name" value="RING"/>
    <property type="match status" value="1"/>
</dbReference>
<dbReference type="CDD" id="cd16647">
    <property type="entry name" value="mRING-HC-C3HC5_NEU1"/>
    <property type="match status" value="1"/>
</dbReference>
<dbReference type="Gene3D" id="3.30.40.10">
    <property type="entry name" value="Zinc/RING finger domain, C3HC4 (zinc finger)"/>
    <property type="match status" value="1"/>
</dbReference>
<dbReference type="InterPro" id="IPR043136">
    <property type="entry name" value="B30.2/SPRY_sf"/>
</dbReference>
<evidence type="ECO:0000256" key="5">
    <source>
        <dbReference type="ARBA" id="ARBA00022771"/>
    </source>
</evidence>
<evidence type="ECO:0000256" key="10">
    <source>
        <dbReference type="ARBA" id="ARBA00068495"/>
    </source>
</evidence>
<dbReference type="GeneID" id="106670020"/>
<dbReference type="GO" id="GO:0061630">
    <property type="term" value="F:ubiquitin protein ligase activity"/>
    <property type="evidence" value="ECO:0007669"/>
    <property type="project" value="TreeGrafter"/>
</dbReference>
<keyword evidence="7" id="KW-0238">DNA-binding</keyword>
<dbReference type="RefSeq" id="XP_014255477.1">
    <property type="nucleotide sequence ID" value="XM_014399991.2"/>
</dbReference>
<keyword evidence="5 11" id="KW-0863">Zinc-finger</keyword>
<dbReference type="Gene3D" id="2.60.120.920">
    <property type="match status" value="2"/>
</dbReference>
<dbReference type="GO" id="GO:0005634">
    <property type="term" value="C:nucleus"/>
    <property type="evidence" value="ECO:0007669"/>
    <property type="project" value="UniProtKB-SubCell"/>
</dbReference>
<evidence type="ECO:0000313" key="15">
    <source>
        <dbReference type="Proteomes" id="UP000494040"/>
    </source>
</evidence>
<name>A0A8I6S932_CIMLE</name>
<evidence type="ECO:0000256" key="1">
    <source>
        <dbReference type="ARBA" id="ARBA00004123"/>
    </source>
</evidence>
<accession>A0A8I6S932</accession>
<dbReference type="InterPro" id="IPR013083">
    <property type="entry name" value="Znf_RING/FYVE/PHD"/>
</dbReference>
<organism evidence="14 15">
    <name type="scientific">Cimex lectularius</name>
    <name type="common">Bed bug</name>
    <name type="synonym">Acanthia lectularia</name>
    <dbReference type="NCBI Taxonomy" id="79782"/>
    <lineage>
        <taxon>Eukaryota</taxon>
        <taxon>Metazoa</taxon>
        <taxon>Ecdysozoa</taxon>
        <taxon>Arthropoda</taxon>
        <taxon>Hexapoda</taxon>
        <taxon>Insecta</taxon>
        <taxon>Pterygota</taxon>
        <taxon>Neoptera</taxon>
        <taxon>Paraneoptera</taxon>
        <taxon>Hemiptera</taxon>
        <taxon>Heteroptera</taxon>
        <taxon>Panheteroptera</taxon>
        <taxon>Cimicomorpha</taxon>
        <taxon>Cimicidae</taxon>
        <taxon>Cimex</taxon>
    </lineage>
</organism>
<evidence type="ECO:0000256" key="11">
    <source>
        <dbReference type="PROSITE-ProRule" id="PRU00175"/>
    </source>
</evidence>
<dbReference type="InterPro" id="IPR006573">
    <property type="entry name" value="NHR_dom"/>
</dbReference>
<dbReference type="PROSITE" id="PS51065">
    <property type="entry name" value="NHR"/>
    <property type="match status" value="2"/>
</dbReference>
<dbReference type="KEGG" id="clec:106670020"/>
<dbReference type="EnsemblMetazoa" id="XM_014399991.2">
    <property type="protein sequence ID" value="XP_014255477.1"/>
    <property type="gene ID" value="LOC106670020"/>
</dbReference>
<proteinExistence type="predicted"/>
<dbReference type="AlphaFoldDB" id="A0A8I6S932"/>
<keyword evidence="6" id="KW-0862">Zinc</keyword>
<keyword evidence="15" id="KW-1185">Reference proteome</keyword>
<feature type="domain" description="NHR" evidence="13">
    <location>
        <begin position="259"/>
        <end position="414"/>
    </location>
</feature>
<evidence type="ECO:0000256" key="3">
    <source>
        <dbReference type="ARBA" id="ARBA00022723"/>
    </source>
</evidence>
<evidence type="ECO:0000256" key="9">
    <source>
        <dbReference type="ARBA" id="ARBA00058903"/>
    </source>
</evidence>
<feature type="domain" description="RING-type" evidence="12">
    <location>
        <begin position="525"/>
        <end position="566"/>
    </location>
</feature>
<comment type="subcellular location">
    <subcellularLocation>
        <location evidence="1">Nucleus</location>
    </subcellularLocation>
</comment>
<comment type="function">
    <text evidence="9">Involved in neurogenesis. Interacts with other neurogenic proteins in the specification of the neuroblast versus epidermoblast cell fate.</text>
</comment>
<dbReference type="Pfam" id="PF13920">
    <property type="entry name" value="zf-C3HC4_3"/>
    <property type="match status" value="1"/>
</dbReference>
<dbReference type="CTD" id="41085"/>
<dbReference type="GO" id="GO:0003677">
    <property type="term" value="F:DNA binding"/>
    <property type="evidence" value="ECO:0007669"/>
    <property type="project" value="UniProtKB-KW"/>
</dbReference>
<dbReference type="OrthoDB" id="6078042at2759"/>
<evidence type="ECO:0000259" key="13">
    <source>
        <dbReference type="PROSITE" id="PS51065"/>
    </source>
</evidence>
<dbReference type="OMA" id="HTVRGKH"/>
<dbReference type="FunFam" id="2.60.120.920:FF:000005">
    <property type="entry name" value="Putative E3 ubiquitin-protein ligase NEURL1B"/>
    <property type="match status" value="2"/>
</dbReference>
<dbReference type="Pfam" id="PF07177">
    <property type="entry name" value="Neuralized"/>
    <property type="match status" value="2"/>
</dbReference>
<keyword evidence="4" id="KW-0677">Repeat</keyword>
<evidence type="ECO:0000256" key="8">
    <source>
        <dbReference type="ARBA" id="ARBA00023242"/>
    </source>
</evidence>
<dbReference type="GO" id="GO:0008270">
    <property type="term" value="F:zinc ion binding"/>
    <property type="evidence" value="ECO:0007669"/>
    <property type="project" value="UniProtKB-KW"/>
</dbReference>
<dbReference type="SUPFAM" id="SSF57850">
    <property type="entry name" value="RING/U-box"/>
    <property type="match status" value="1"/>
</dbReference>
<evidence type="ECO:0000256" key="2">
    <source>
        <dbReference type="ARBA" id="ARBA00022473"/>
    </source>
</evidence>
<keyword evidence="2" id="KW-0217">Developmental protein</keyword>
<evidence type="ECO:0000256" key="6">
    <source>
        <dbReference type="ARBA" id="ARBA00022833"/>
    </source>
</evidence>
<evidence type="ECO:0000313" key="14">
    <source>
        <dbReference type="EnsemblMetazoa" id="XP_014255477.1"/>
    </source>
</evidence>
<keyword evidence="3" id="KW-0479">Metal-binding</keyword>